<dbReference type="SUPFAM" id="SSF51735">
    <property type="entry name" value="NAD(P)-binding Rossmann-fold domains"/>
    <property type="match status" value="1"/>
</dbReference>
<dbReference type="InterPro" id="IPR029903">
    <property type="entry name" value="RmlD-like-bd"/>
</dbReference>
<dbReference type="EMBL" id="MFIX01000217">
    <property type="protein sequence ID" value="OGG01243.1"/>
    <property type="molecule type" value="Genomic_DNA"/>
</dbReference>
<dbReference type="PANTHER" id="PTHR43242">
    <property type="entry name" value="NAD(P)-BINDING ROSSMANN-FOLD SUPERFAMILY PROTEIN"/>
    <property type="match status" value="1"/>
</dbReference>
<dbReference type="InterPro" id="IPR036291">
    <property type="entry name" value="NAD(P)-bd_dom_sf"/>
</dbReference>
<dbReference type="Pfam" id="PF04321">
    <property type="entry name" value="RmlD_sub_bind"/>
    <property type="match status" value="1"/>
</dbReference>
<reference evidence="2 3" key="1">
    <citation type="journal article" date="2016" name="Nat. Commun.">
        <title>Thousands of microbial genomes shed light on interconnected biogeochemical processes in an aquifer system.</title>
        <authorList>
            <person name="Anantharaman K."/>
            <person name="Brown C.T."/>
            <person name="Hug L.A."/>
            <person name="Sharon I."/>
            <person name="Castelle C.J."/>
            <person name="Probst A.J."/>
            <person name="Thomas B.C."/>
            <person name="Singh A."/>
            <person name="Wilkins M.J."/>
            <person name="Karaoz U."/>
            <person name="Brodie E.L."/>
            <person name="Williams K.H."/>
            <person name="Hubbard S.S."/>
            <person name="Banfield J.F."/>
        </authorList>
    </citation>
    <scope>NUCLEOTIDE SEQUENCE [LARGE SCALE GENOMIC DNA]</scope>
</reference>
<evidence type="ECO:0000313" key="2">
    <source>
        <dbReference type="EMBL" id="OGG01243.1"/>
    </source>
</evidence>
<dbReference type="PANTHER" id="PTHR43242:SF1">
    <property type="entry name" value="NAD(P)-BINDING ROSSMANN-FOLD SUPERFAMILY PROTEIN"/>
    <property type="match status" value="1"/>
</dbReference>
<name>A0A1F5YMH5_9BACT</name>
<organism evidence="2 3">
    <name type="scientific">Candidatus Glassbacteria bacterium RIFCSPLOWO2_12_FULL_58_11</name>
    <dbReference type="NCBI Taxonomy" id="1817867"/>
    <lineage>
        <taxon>Bacteria</taxon>
        <taxon>Candidatus Glassiibacteriota</taxon>
    </lineage>
</organism>
<dbReference type="Gene3D" id="3.40.50.720">
    <property type="entry name" value="NAD(P)-binding Rossmann-like Domain"/>
    <property type="match status" value="1"/>
</dbReference>
<accession>A0A1F5YMH5</accession>
<feature type="domain" description="RmlD-like substrate binding" evidence="1">
    <location>
        <begin position="5"/>
        <end position="269"/>
    </location>
</feature>
<dbReference type="AlphaFoldDB" id="A0A1F5YMH5"/>
<protein>
    <recommendedName>
        <fullName evidence="1">RmlD-like substrate binding domain-containing protein</fullName>
    </recommendedName>
</protein>
<proteinExistence type="predicted"/>
<evidence type="ECO:0000259" key="1">
    <source>
        <dbReference type="Pfam" id="PF04321"/>
    </source>
</evidence>
<dbReference type="STRING" id="1817867.A3F83_15075"/>
<dbReference type="Proteomes" id="UP000179129">
    <property type="component" value="Unassembled WGS sequence"/>
</dbReference>
<gene>
    <name evidence="2" type="ORF">A3F83_15075</name>
</gene>
<sequence>MTGRRLLITGGSGYLGGALTHWAAAQGYAVRATWLNNRPADCPGVHWEMADLRKGEELSALVNRVSPEVVIHTAYSQNDRSVTYDGTVLLAGACSRLDPPPFFIFVSTDLVYDGRAGGYSEADEPVPLLDYGRDKLDAEQAVRQTLPGALVVRSSLMYDLERLPGHLRFATEKVARGESCVFFADEYRSPVLVNELARAILDLAGRRQPGLLHLAGPDRVSRLWLGTHLLRAFGYPTDRVKPGSSRESGMLRPADCSLDSTQAEKILGRRFTGAVEVLKKYDE</sequence>
<comment type="caution">
    <text evidence="2">The sequence shown here is derived from an EMBL/GenBank/DDBJ whole genome shotgun (WGS) entry which is preliminary data.</text>
</comment>
<evidence type="ECO:0000313" key="3">
    <source>
        <dbReference type="Proteomes" id="UP000179129"/>
    </source>
</evidence>
<dbReference type="CDD" id="cd05254">
    <property type="entry name" value="dTDP_HR_like_SDR_e"/>
    <property type="match status" value="1"/>
</dbReference>